<keyword evidence="2" id="KW-1185">Reference proteome</keyword>
<evidence type="ECO:0000313" key="1">
    <source>
        <dbReference type="EMBL" id="ASP49117.1"/>
    </source>
</evidence>
<dbReference type="RefSeq" id="WP_081152900.1">
    <property type="nucleotide sequence ID" value="NZ_CP020465.1"/>
</dbReference>
<dbReference type="OrthoDB" id="6226197at2"/>
<gene>
    <name evidence="1" type="ORF">B5D82_15900</name>
</gene>
<dbReference type="EMBL" id="CP020465">
    <property type="protein sequence ID" value="ASP49117.1"/>
    <property type="molecule type" value="Genomic_DNA"/>
</dbReference>
<dbReference type="AlphaFoldDB" id="A0A222GB78"/>
<evidence type="ECO:0000313" key="2">
    <source>
        <dbReference type="Proteomes" id="UP000202259"/>
    </source>
</evidence>
<reference evidence="1 2" key="1">
    <citation type="submission" date="2017-08" db="EMBL/GenBank/DDBJ databases">
        <title>Complete genome of Colwellia sp. NB097-1, a psychrophile bacterium ioslated from Bering Sea.</title>
        <authorList>
            <person name="Chen X."/>
        </authorList>
    </citation>
    <scope>NUCLEOTIDE SEQUENCE [LARGE SCALE GENOMIC DNA]</scope>
    <source>
        <strain evidence="1 2">NB097-1</strain>
    </source>
</reference>
<sequence>MEGMMTVESKINIFEIAQPPISCKLIIAAEQPVVNGIFVDFILFNHIDRDLSVLTWHTPLEGFYSKLFIITDQYNEQVDYQGPIIKRANPSPEDYQLIRANGNVATLLDLSLVYDLIPGDYKIKLNKKTLQVIENDMPFCICQCEIDTLTFRVN</sequence>
<dbReference type="Gene3D" id="2.60.40.2970">
    <property type="match status" value="1"/>
</dbReference>
<accession>A0A222GB78</accession>
<name>A0A222GB78_9GAMM</name>
<dbReference type="Proteomes" id="UP000202259">
    <property type="component" value="Chromosome"/>
</dbReference>
<proteinExistence type="predicted"/>
<organism evidence="1 2">
    <name type="scientific">Cognaticolwellia beringensis</name>
    <dbReference type="NCBI Taxonomy" id="1967665"/>
    <lineage>
        <taxon>Bacteria</taxon>
        <taxon>Pseudomonadati</taxon>
        <taxon>Pseudomonadota</taxon>
        <taxon>Gammaproteobacteria</taxon>
        <taxon>Alteromonadales</taxon>
        <taxon>Colwelliaceae</taxon>
        <taxon>Cognaticolwellia</taxon>
    </lineage>
</organism>
<protein>
    <submittedName>
        <fullName evidence="1">Uncharacterized protein</fullName>
    </submittedName>
</protein>
<dbReference type="KEGG" id="cber:B5D82_15900"/>